<accession>A0ABR0K5B2</accession>
<name>A0ABR0K5B2_9EURO</name>
<organism evidence="2 3">
    <name type="scientific">Lithohypha guttulata</name>
    <dbReference type="NCBI Taxonomy" id="1690604"/>
    <lineage>
        <taxon>Eukaryota</taxon>
        <taxon>Fungi</taxon>
        <taxon>Dikarya</taxon>
        <taxon>Ascomycota</taxon>
        <taxon>Pezizomycotina</taxon>
        <taxon>Eurotiomycetes</taxon>
        <taxon>Chaetothyriomycetidae</taxon>
        <taxon>Chaetothyriales</taxon>
        <taxon>Trichomeriaceae</taxon>
        <taxon>Lithohypha</taxon>
    </lineage>
</organism>
<feature type="region of interest" description="Disordered" evidence="1">
    <location>
        <begin position="199"/>
        <end position="238"/>
    </location>
</feature>
<reference evidence="2 3" key="1">
    <citation type="submission" date="2023-08" db="EMBL/GenBank/DDBJ databases">
        <title>Black Yeasts Isolated from many extreme environments.</title>
        <authorList>
            <person name="Coleine C."/>
            <person name="Stajich J.E."/>
            <person name="Selbmann L."/>
        </authorList>
    </citation>
    <scope>NUCLEOTIDE SEQUENCE [LARGE SCALE GENOMIC DNA]</scope>
    <source>
        <strain evidence="2 3">CCFEE 5885</strain>
    </source>
</reference>
<proteinExistence type="predicted"/>
<dbReference type="EMBL" id="JAVRRG010000090">
    <property type="protein sequence ID" value="KAK5087439.1"/>
    <property type="molecule type" value="Genomic_DNA"/>
</dbReference>
<evidence type="ECO:0000313" key="2">
    <source>
        <dbReference type="EMBL" id="KAK5087439.1"/>
    </source>
</evidence>
<evidence type="ECO:0000313" key="3">
    <source>
        <dbReference type="Proteomes" id="UP001345013"/>
    </source>
</evidence>
<evidence type="ECO:0000256" key="1">
    <source>
        <dbReference type="SAM" id="MobiDB-lite"/>
    </source>
</evidence>
<protein>
    <submittedName>
        <fullName evidence="2">Uncharacterized protein</fullName>
    </submittedName>
</protein>
<sequence>MASNYPDDIQFAGLVEAATAAADAHQRDLGKRKRGEENAYIPVSTDLAFAEQQQQQPKTPTLSNSAAVLFREPSEKSKKYSRPPLGKVFTSLELAPEAFLRLQNAAKNYMLSDEFPERRDVVGHKKHNNNNDQAKLKLYQCVEDFLQQDGTGEKFFGHSANVDVPDAPPRTFFWPDDRSRIAKALMPLLRKMVTNERQRVYAAETRKQDPKKAGDKSHKERLGSERDGSHDFDENLAPEIDPSLQQDHKVDQSSVVPIAAVPEEVIGLPPDSGTITLRVNLVAKHENARKRLGPEFSLSSDQAGTYEQFLDGLKNNFDTLDGQFDMKALLPQEGLISIKSQEDWLMAQLAVAAEEWMNGQLQVVVEV</sequence>
<dbReference type="Proteomes" id="UP001345013">
    <property type="component" value="Unassembled WGS sequence"/>
</dbReference>
<feature type="compositionally biased region" description="Basic and acidic residues" evidence="1">
    <location>
        <begin position="199"/>
        <end position="233"/>
    </location>
</feature>
<gene>
    <name evidence="2" type="ORF">LTR24_006708</name>
</gene>
<keyword evidence="3" id="KW-1185">Reference proteome</keyword>
<comment type="caution">
    <text evidence="2">The sequence shown here is derived from an EMBL/GenBank/DDBJ whole genome shotgun (WGS) entry which is preliminary data.</text>
</comment>